<keyword evidence="12" id="KW-1185">Reference proteome</keyword>
<evidence type="ECO:0000313" key="11">
    <source>
        <dbReference type="EMBL" id="VFS45455.1"/>
    </source>
</evidence>
<evidence type="ECO:0000259" key="9">
    <source>
        <dbReference type="Pfam" id="PF14537"/>
    </source>
</evidence>
<sequence>MSIYQRIAIVLLALFSFTVWAQNTAEPANDGKAFQQKLSDITIKPYHKPLEATGNQASCQLCHGAKTPTTPPNDDNCLTCHGSTDQIAAMTEPKSDEAHPEPNPHNSIHYGKDVPCSVCHSEHQPSKVYCNSCHLFKYPNMKP</sequence>
<reference evidence="10" key="2">
    <citation type="submission" date="2017-09" db="EMBL/GenBank/DDBJ databases">
        <title>FDA dAtabase for Regulatory Grade micrObial Sequences (FDA-ARGOS): Supporting development and validation of Infectious Disease Dx tests.</title>
        <authorList>
            <person name="Minogue T."/>
            <person name="Wolcott M."/>
            <person name="Wasieloski L."/>
            <person name="Aguilar W."/>
            <person name="Moore D."/>
            <person name="Tallon L.J."/>
            <person name="Sadzewicz L."/>
            <person name="Ott S."/>
            <person name="Zhao X."/>
            <person name="Nagaraj S."/>
            <person name="Vavikolanu K."/>
            <person name="Aluvathingal J."/>
            <person name="Nadendla S."/>
            <person name="Sichtig H."/>
        </authorList>
    </citation>
    <scope>NUCLEOTIDE SEQUENCE</scope>
    <source>
        <strain evidence="10">FDAARGOS_387</strain>
    </source>
</reference>
<keyword evidence="4" id="KW-0349">Heme</keyword>
<evidence type="ECO:0000256" key="5">
    <source>
        <dbReference type="ARBA" id="ARBA00022723"/>
    </source>
</evidence>
<keyword evidence="5" id="KW-0479">Metal-binding</keyword>
<dbReference type="Proteomes" id="UP000373449">
    <property type="component" value="Unassembled WGS sequence"/>
</dbReference>
<dbReference type="SUPFAM" id="SSF48695">
    <property type="entry name" value="Multiheme cytochromes"/>
    <property type="match status" value="1"/>
</dbReference>
<feature type="chain" id="PRO_5033301638" evidence="8">
    <location>
        <begin position="22"/>
        <end position="143"/>
    </location>
</feature>
<dbReference type="GO" id="GO:0016491">
    <property type="term" value="F:oxidoreductase activity"/>
    <property type="evidence" value="ECO:0007669"/>
    <property type="project" value="UniProtKB-KW"/>
</dbReference>
<dbReference type="STRING" id="1111728.GCA_000427805_04916"/>
<evidence type="ECO:0000256" key="3">
    <source>
        <dbReference type="ARBA" id="ARBA00022448"/>
    </source>
</evidence>
<gene>
    <name evidence="11" type="primary">fccA</name>
    <name evidence="10" type="ORF">CRN84_25625</name>
    <name evidence="11" type="ORF">NCTC12282_00332</name>
</gene>
<keyword evidence="11" id="KW-0560">Oxidoreductase</keyword>
<comment type="subcellular location">
    <subcellularLocation>
        <location evidence="2">Cell envelope</location>
    </subcellularLocation>
</comment>
<dbReference type="GO" id="GO:0030313">
    <property type="term" value="C:cell envelope"/>
    <property type="evidence" value="ECO:0007669"/>
    <property type="project" value="UniProtKB-SubCell"/>
</dbReference>
<keyword evidence="3" id="KW-0813">Transport</keyword>
<proteinExistence type="predicted"/>
<organism evidence="10 12">
    <name type="scientific">Budvicia aquatica</name>
    <dbReference type="NCBI Taxonomy" id="82979"/>
    <lineage>
        <taxon>Bacteria</taxon>
        <taxon>Pseudomonadati</taxon>
        <taxon>Pseudomonadota</taxon>
        <taxon>Gammaproteobacteria</taxon>
        <taxon>Enterobacterales</taxon>
        <taxon>Budviciaceae</taxon>
        <taxon>Budvicia</taxon>
    </lineage>
</organism>
<reference evidence="11 13" key="3">
    <citation type="submission" date="2019-03" db="EMBL/GenBank/DDBJ databases">
        <authorList>
            <consortium name="Pathogen Informatics"/>
        </authorList>
    </citation>
    <scope>NUCLEOTIDE SEQUENCE [LARGE SCALE GENOMIC DNA]</scope>
    <source>
        <strain evidence="11 13">NCTC12282</strain>
    </source>
</reference>
<dbReference type="Pfam" id="PF14537">
    <property type="entry name" value="Cytochrom_c3_2"/>
    <property type="match status" value="1"/>
</dbReference>
<evidence type="ECO:0000256" key="1">
    <source>
        <dbReference type="ARBA" id="ARBA00001926"/>
    </source>
</evidence>
<evidence type="ECO:0000313" key="10">
    <source>
        <dbReference type="EMBL" id="PHI32450.1"/>
    </source>
</evidence>
<evidence type="ECO:0000256" key="2">
    <source>
        <dbReference type="ARBA" id="ARBA00004196"/>
    </source>
</evidence>
<dbReference type="OrthoDB" id="9153838at2"/>
<dbReference type="RefSeq" id="WP_029097029.1">
    <property type="nucleotide sequence ID" value="NZ_CAADJA010000002.1"/>
</dbReference>
<evidence type="ECO:0000256" key="8">
    <source>
        <dbReference type="SAM" id="SignalP"/>
    </source>
</evidence>
<evidence type="ECO:0000313" key="12">
    <source>
        <dbReference type="Proteomes" id="UP000224974"/>
    </source>
</evidence>
<evidence type="ECO:0000256" key="4">
    <source>
        <dbReference type="ARBA" id="ARBA00022617"/>
    </source>
</evidence>
<dbReference type="GO" id="GO:0046872">
    <property type="term" value="F:metal ion binding"/>
    <property type="evidence" value="ECO:0007669"/>
    <property type="project" value="UniProtKB-KW"/>
</dbReference>
<dbReference type="InterPro" id="IPR012286">
    <property type="entry name" value="Tetrahaem_cytochrome"/>
</dbReference>
<dbReference type="EMBL" id="PDDX01000001">
    <property type="protein sequence ID" value="PHI32450.1"/>
    <property type="molecule type" value="Genomic_DNA"/>
</dbReference>
<dbReference type="EMBL" id="CAADJA010000002">
    <property type="protein sequence ID" value="VFS45455.1"/>
    <property type="molecule type" value="Genomic_DNA"/>
</dbReference>
<dbReference type="EC" id="1.3.99.1" evidence="11"/>
<reference evidence="12" key="1">
    <citation type="submission" date="2017-09" db="EMBL/GenBank/DDBJ databases">
        <title>FDA dAtabase for Regulatory Grade micrObial Sequences (FDA-ARGOS): Supporting development and validation of Infectious Disease Dx tests.</title>
        <authorList>
            <person name="Minogue T."/>
            <person name="Wolcott M."/>
            <person name="Wasieloski L."/>
            <person name="Aguilar W."/>
            <person name="Moore D."/>
            <person name="Tallon L."/>
            <person name="Sadzewicz L."/>
            <person name="Ott S."/>
            <person name="Zhao X."/>
            <person name="Nagaraj S."/>
            <person name="Vavikolanu K."/>
            <person name="Aluvathingal J."/>
            <person name="Nadendla S."/>
            <person name="Sichtig H."/>
        </authorList>
    </citation>
    <scope>NUCLEOTIDE SEQUENCE [LARGE SCALE GENOMIC DNA]</scope>
    <source>
        <strain evidence="12">FDAARGOS_387</strain>
    </source>
</reference>
<keyword evidence="7" id="KW-0408">Iron</keyword>
<dbReference type="GO" id="GO:0009061">
    <property type="term" value="P:anaerobic respiration"/>
    <property type="evidence" value="ECO:0007669"/>
    <property type="project" value="UniProtKB-ARBA"/>
</dbReference>
<name>A0A2C6C7Z2_9GAMM</name>
<feature type="domain" description="Tetrahaem cytochrome" evidence="9">
    <location>
        <begin position="55"/>
        <end position="134"/>
    </location>
</feature>
<dbReference type="Proteomes" id="UP000224974">
    <property type="component" value="Unassembled WGS sequence"/>
</dbReference>
<feature type="signal peptide" evidence="8">
    <location>
        <begin position="1"/>
        <end position="21"/>
    </location>
</feature>
<dbReference type="AlphaFoldDB" id="A0A2C6C7Z2"/>
<dbReference type="Gene3D" id="1.10.1130.10">
    <property type="entry name" value="Flavocytochrome C3, Chain A"/>
    <property type="match status" value="1"/>
</dbReference>
<keyword evidence="8" id="KW-0732">Signal</keyword>
<comment type="cofactor">
    <cofactor evidence="1">
        <name>heme c</name>
        <dbReference type="ChEBI" id="CHEBI:61717"/>
    </cofactor>
</comment>
<dbReference type="InterPro" id="IPR036280">
    <property type="entry name" value="Multihaem_cyt_sf"/>
</dbReference>
<protein>
    <submittedName>
        <fullName evidence="10">Cytochrome C</fullName>
    </submittedName>
    <submittedName>
        <fullName evidence="11">Fumarate reductase flavoprotein subunit</fullName>
        <ecNumber evidence="11">1.3.99.1</ecNumber>
    </submittedName>
</protein>
<accession>A0A2C6C7Z2</accession>
<evidence type="ECO:0000256" key="7">
    <source>
        <dbReference type="ARBA" id="ARBA00023004"/>
    </source>
</evidence>
<evidence type="ECO:0000313" key="13">
    <source>
        <dbReference type="Proteomes" id="UP000373449"/>
    </source>
</evidence>
<evidence type="ECO:0000256" key="6">
    <source>
        <dbReference type="ARBA" id="ARBA00022982"/>
    </source>
</evidence>
<keyword evidence="6" id="KW-0249">Electron transport</keyword>